<protein>
    <recommendedName>
        <fullName evidence="4">Small ribosomal subunit protein bS18</fullName>
    </recommendedName>
</protein>
<keyword evidence="2 4" id="KW-0689">Ribosomal protein</keyword>
<dbReference type="PRINTS" id="PR00974">
    <property type="entry name" value="RIBOSOMALS18"/>
</dbReference>
<evidence type="ECO:0000256" key="5">
    <source>
        <dbReference type="RuleBase" id="RU003910"/>
    </source>
</evidence>
<keyword evidence="4" id="KW-0694">RNA-binding</keyword>
<comment type="similarity">
    <text evidence="1 4 5">Belongs to the bacterial ribosomal protein bS18 family.</text>
</comment>
<name>A0A2H0VG04_9BACT</name>
<comment type="function">
    <text evidence="4">Binds as a heterodimer with protein bS6 to the central domain of the 16S rRNA, where it helps stabilize the platform of the 30S subunit.</text>
</comment>
<accession>A0A2H0VG04</accession>
<comment type="caution">
    <text evidence="6">The sequence shown here is derived from an EMBL/GenBank/DDBJ whole genome shotgun (WGS) entry which is preliminary data.</text>
</comment>
<evidence type="ECO:0000256" key="3">
    <source>
        <dbReference type="ARBA" id="ARBA00023274"/>
    </source>
</evidence>
<gene>
    <name evidence="4 6" type="primary">rpsR</name>
    <name evidence="6" type="ORF">COT89_01155</name>
</gene>
<sequence length="70" mass="8312">MNKRKKQCFFCSQNVGDIDYKSKDLLRRFISGQLKIIDPIHTGTCAKHQRRLARAIKRARYMSLLPYVRK</sequence>
<keyword evidence="3 4" id="KW-0687">Ribonucleoprotein</keyword>
<dbReference type="NCBIfam" id="TIGR00165">
    <property type="entry name" value="S18"/>
    <property type="match status" value="1"/>
</dbReference>
<comment type="subunit">
    <text evidence="4">Part of the 30S ribosomal subunit. Forms a tight heterodimer with protein bS6.</text>
</comment>
<proteinExistence type="inferred from homology"/>
<dbReference type="InterPro" id="IPR001648">
    <property type="entry name" value="Ribosomal_bS18"/>
</dbReference>
<keyword evidence="4" id="KW-0699">rRNA-binding</keyword>
<evidence type="ECO:0000256" key="1">
    <source>
        <dbReference type="ARBA" id="ARBA00005589"/>
    </source>
</evidence>
<dbReference type="EMBL" id="PFAH01000005">
    <property type="protein sequence ID" value="PIR98035.1"/>
    <property type="molecule type" value="Genomic_DNA"/>
</dbReference>
<dbReference type="HAMAP" id="MF_00270">
    <property type="entry name" value="Ribosomal_bS18"/>
    <property type="match status" value="1"/>
</dbReference>
<evidence type="ECO:0000256" key="2">
    <source>
        <dbReference type="ARBA" id="ARBA00022980"/>
    </source>
</evidence>
<evidence type="ECO:0000256" key="4">
    <source>
        <dbReference type="HAMAP-Rule" id="MF_00270"/>
    </source>
</evidence>
<evidence type="ECO:0000313" key="6">
    <source>
        <dbReference type="EMBL" id="PIR98035.1"/>
    </source>
</evidence>
<dbReference type="PANTHER" id="PTHR13479">
    <property type="entry name" value="30S RIBOSOMAL PROTEIN S18"/>
    <property type="match status" value="1"/>
</dbReference>
<dbReference type="GO" id="GO:0006412">
    <property type="term" value="P:translation"/>
    <property type="evidence" value="ECO:0007669"/>
    <property type="project" value="UniProtKB-UniRule"/>
</dbReference>
<evidence type="ECO:0000313" key="7">
    <source>
        <dbReference type="Proteomes" id="UP000231466"/>
    </source>
</evidence>
<dbReference type="Pfam" id="PF01084">
    <property type="entry name" value="Ribosomal_S18"/>
    <property type="match status" value="1"/>
</dbReference>
<dbReference type="Proteomes" id="UP000231466">
    <property type="component" value="Unassembled WGS sequence"/>
</dbReference>
<dbReference type="GO" id="GO:0070181">
    <property type="term" value="F:small ribosomal subunit rRNA binding"/>
    <property type="evidence" value="ECO:0007669"/>
    <property type="project" value="TreeGrafter"/>
</dbReference>
<dbReference type="AlphaFoldDB" id="A0A2H0VG04"/>
<dbReference type="Gene3D" id="4.10.640.10">
    <property type="entry name" value="Ribosomal protein S18"/>
    <property type="match status" value="1"/>
</dbReference>
<dbReference type="InterPro" id="IPR036870">
    <property type="entry name" value="Ribosomal_bS18_sf"/>
</dbReference>
<dbReference type="SUPFAM" id="SSF46911">
    <property type="entry name" value="Ribosomal protein S18"/>
    <property type="match status" value="1"/>
</dbReference>
<reference evidence="7" key="1">
    <citation type="submission" date="2017-09" db="EMBL/GenBank/DDBJ databases">
        <title>Depth-based differentiation of microbial function through sediment-hosted aquifers and enrichment of novel symbionts in the deep terrestrial subsurface.</title>
        <authorList>
            <person name="Probst A.J."/>
            <person name="Ladd B."/>
            <person name="Jarett J.K."/>
            <person name="Geller-Mcgrath D.E."/>
            <person name="Sieber C.M.K."/>
            <person name="Emerson J.B."/>
            <person name="Anantharaman K."/>
            <person name="Thomas B.C."/>
            <person name="Malmstrom R."/>
            <person name="Stieglmeier M."/>
            <person name="Klingl A."/>
            <person name="Woyke T."/>
            <person name="Ryan C.M."/>
            <person name="Banfield J.F."/>
        </authorList>
    </citation>
    <scope>NUCLEOTIDE SEQUENCE [LARGE SCALE GENOMIC DNA]</scope>
</reference>
<dbReference type="GO" id="GO:0022627">
    <property type="term" value="C:cytosolic small ribosomal subunit"/>
    <property type="evidence" value="ECO:0007669"/>
    <property type="project" value="TreeGrafter"/>
</dbReference>
<dbReference type="PANTHER" id="PTHR13479:SF40">
    <property type="entry name" value="SMALL RIBOSOMAL SUBUNIT PROTEIN BS18M"/>
    <property type="match status" value="1"/>
</dbReference>
<organism evidence="6 7">
    <name type="scientific">Candidatus Colwellbacteria bacterium CG10_big_fil_rev_8_21_14_0_10_42_22</name>
    <dbReference type="NCBI Taxonomy" id="1974540"/>
    <lineage>
        <taxon>Bacteria</taxon>
        <taxon>Candidatus Colwelliibacteriota</taxon>
    </lineage>
</organism>
<dbReference type="GO" id="GO:0003735">
    <property type="term" value="F:structural constituent of ribosome"/>
    <property type="evidence" value="ECO:0007669"/>
    <property type="project" value="InterPro"/>
</dbReference>